<dbReference type="Proteomes" id="UP001307168">
    <property type="component" value="Unassembled WGS sequence"/>
</dbReference>
<dbReference type="EMBL" id="JARNBH010000006">
    <property type="protein sequence ID" value="MEC0272788.1"/>
    <property type="molecule type" value="Genomic_DNA"/>
</dbReference>
<accession>A0AAW9N929</accession>
<keyword evidence="2" id="KW-1185">Reference proteome</keyword>
<dbReference type="AlphaFoldDB" id="A0AAW9N929"/>
<protein>
    <submittedName>
        <fullName evidence="1">Uncharacterized protein</fullName>
    </submittedName>
</protein>
<evidence type="ECO:0000313" key="2">
    <source>
        <dbReference type="Proteomes" id="UP001307168"/>
    </source>
</evidence>
<sequence length="185" mass="22330">MNNYEKLYKQYLYRQDELSLTKEQVVDRILSKFKAREFSKKEVLDLVNDDQLEYSKIFTCLVIDDPSVLNKLFSNEERRYHNEQVLDNRENPLNEKKIKKTEWNYNQLLLDEQEGRRIDIFFESKDGRYISEFIVRDQCEKLNGYLNALIVGSLIQRGVAEYPTDITDEYFQYYLKNLEQFGFLN</sequence>
<proteinExistence type="predicted"/>
<gene>
    <name evidence="1" type="ORF">P4706_06835</name>
</gene>
<organism evidence="1 2">
    <name type="scientific">Peribacillus castrilensis</name>
    <dbReference type="NCBI Taxonomy" id="2897690"/>
    <lineage>
        <taxon>Bacteria</taxon>
        <taxon>Bacillati</taxon>
        <taxon>Bacillota</taxon>
        <taxon>Bacilli</taxon>
        <taxon>Bacillales</taxon>
        <taxon>Bacillaceae</taxon>
        <taxon>Peribacillus</taxon>
    </lineage>
</organism>
<name>A0AAW9N929_9BACI</name>
<dbReference type="RefSeq" id="WP_134784826.1">
    <property type="nucleotide sequence ID" value="NZ_JARNBG010000025.1"/>
</dbReference>
<reference evidence="1 2" key="1">
    <citation type="submission" date="2023-03" db="EMBL/GenBank/DDBJ databases">
        <title>Bacillus Genome Sequencing.</title>
        <authorList>
            <person name="Dunlap C."/>
        </authorList>
    </citation>
    <scope>NUCLEOTIDE SEQUENCE [LARGE SCALE GENOMIC DNA]</scope>
    <source>
        <strain evidence="1 2">B-41290</strain>
    </source>
</reference>
<evidence type="ECO:0000313" key="1">
    <source>
        <dbReference type="EMBL" id="MEC0272788.1"/>
    </source>
</evidence>
<comment type="caution">
    <text evidence="1">The sequence shown here is derived from an EMBL/GenBank/DDBJ whole genome shotgun (WGS) entry which is preliminary data.</text>
</comment>